<evidence type="ECO:0000313" key="2">
    <source>
        <dbReference type="Proteomes" id="UP001596495"/>
    </source>
</evidence>
<keyword evidence="2" id="KW-1185">Reference proteome</keyword>
<protein>
    <submittedName>
        <fullName evidence="1">Uncharacterized protein</fullName>
    </submittedName>
</protein>
<proteinExistence type="predicted"/>
<sequence>MTLDQQSYPDIAKICGPTLQSQIEEANKAILKLYVTAARLGSAEPLAASLLGVDQAFLDVFSTEVAGRESILAASYGFPIFEPRIKDPATLLTIAREGSGSTTSIAALTRSFKLPVVERAMRRDRKA</sequence>
<name>A0ABW2RDU2_9BURK</name>
<reference evidence="2" key="1">
    <citation type="journal article" date="2019" name="Int. J. Syst. Evol. Microbiol.">
        <title>The Global Catalogue of Microorganisms (GCM) 10K type strain sequencing project: providing services to taxonomists for standard genome sequencing and annotation.</title>
        <authorList>
            <consortium name="The Broad Institute Genomics Platform"/>
            <consortium name="The Broad Institute Genome Sequencing Center for Infectious Disease"/>
            <person name="Wu L."/>
            <person name="Ma J."/>
        </authorList>
    </citation>
    <scope>NUCLEOTIDE SEQUENCE [LARGE SCALE GENOMIC DNA]</scope>
    <source>
        <strain evidence="2">CCUG 54518</strain>
    </source>
</reference>
<comment type="caution">
    <text evidence="1">The sequence shown here is derived from an EMBL/GenBank/DDBJ whole genome shotgun (WGS) entry which is preliminary data.</text>
</comment>
<gene>
    <name evidence="1" type="ORF">ACFQNJ_17285</name>
</gene>
<evidence type="ECO:0000313" key="1">
    <source>
        <dbReference type="EMBL" id="MFC7436265.1"/>
    </source>
</evidence>
<accession>A0ABW2RDU2</accession>
<dbReference type="RefSeq" id="WP_382259793.1">
    <property type="nucleotide sequence ID" value="NZ_JBHTBX010000015.1"/>
</dbReference>
<organism evidence="1 2">
    <name type="scientific">Hydrogenophaga bisanensis</name>
    <dbReference type="NCBI Taxonomy" id="439611"/>
    <lineage>
        <taxon>Bacteria</taxon>
        <taxon>Pseudomonadati</taxon>
        <taxon>Pseudomonadota</taxon>
        <taxon>Betaproteobacteria</taxon>
        <taxon>Burkholderiales</taxon>
        <taxon>Comamonadaceae</taxon>
        <taxon>Hydrogenophaga</taxon>
    </lineage>
</organism>
<dbReference type="EMBL" id="JBHTBX010000015">
    <property type="protein sequence ID" value="MFC7436265.1"/>
    <property type="molecule type" value="Genomic_DNA"/>
</dbReference>
<dbReference type="Proteomes" id="UP001596495">
    <property type="component" value="Unassembled WGS sequence"/>
</dbReference>